<evidence type="ECO:0000256" key="2">
    <source>
        <dbReference type="ARBA" id="ARBA00006810"/>
    </source>
</evidence>
<comment type="similarity">
    <text evidence="2">Belongs to the ATPase A chain family.</text>
</comment>
<dbReference type="OrthoDB" id="5976622at2759"/>
<reference evidence="15" key="2">
    <citation type="submission" date="2015-01" db="EMBL/GenBank/DDBJ databases">
        <title>Evolutionary Origins and Diversification of the Mycorrhizal Mutualists.</title>
        <authorList>
            <consortium name="DOE Joint Genome Institute"/>
            <consortium name="Mycorrhizal Genomics Consortium"/>
            <person name="Kohler A."/>
            <person name="Kuo A."/>
            <person name="Nagy L.G."/>
            <person name="Floudas D."/>
            <person name="Copeland A."/>
            <person name="Barry K.W."/>
            <person name="Cichocki N."/>
            <person name="Veneault-Fourrey C."/>
            <person name="LaButti K."/>
            <person name="Lindquist E.A."/>
            <person name="Lipzen A."/>
            <person name="Lundell T."/>
            <person name="Morin E."/>
            <person name="Murat C."/>
            <person name="Riley R."/>
            <person name="Ohm R."/>
            <person name="Sun H."/>
            <person name="Tunlid A."/>
            <person name="Henrissat B."/>
            <person name="Grigoriev I.V."/>
            <person name="Hibbett D.S."/>
            <person name="Martin F."/>
        </authorList>
    </citation>
    <scope>NUCLEOTIDE SEQUENCE [LARGE SCALE GENOMIC DNA]</scope>
    <source>
        <strain evidence="15">MAFF 305830</strain>
    </source>
</reference>
<dbReference type="AlphaFoldDB" id="A0A0C2WQT5"/>
<dbReference type="FunFam" id="1.20.120.220:FF:000003">
    <property type="entry name" value="ATP synthase subunit a"/>
    <property type="match status" value="1"/>
</dbReference>
<dbReference type="InterPro" id="IPR035908">
    <property type="entry name" value="F0_ATP_A_sf"/>
</dbReference>
<keyword evidence="15" id="KW-1185">Reference proteome</keyword>
<keyword evidence="10 13" id="KW-0472">Membrane</keyword>
<evidence type="ECO:0000256" key="10">
    <source>
        <dbReference type="ARBA" id="ARBA00023136"/>
    </source>
</evidence>
<dbReference type="CDD" id="cd00310">
    <property type="entry name" value="ATP-synt_Fo_a_6"/>
    <property type="match status" value="1"/>
</dbReference>
<comment type="subcellular location">
    <subcellularLocation>
        <location evidence="1">Mitochondrion inner membrane</location>
        <topology evidence="1">Multi-pass membrane protein</topology>
    </subcellularLocation>
</comment>
<dbReference type="PRINTS" id="PR00123">
    <property type="entry name" value="ATPASEA"/>
</dbReference>
<evidence type="ECO:0000256" key="4">
    <source>
        <dbReference type="ARBA" id="ARBA00022448"/>
    </source>
</evidence>
<feature type="transmembrane region" description="Helical" evidence="13">
    <location>
        <begin position="178"/>
        <end position="200"/>
    </location>
</feature>
<dbReference type="GO" id="GO:0005743">
    <property type="term" value="C:mitochondrial inner membrane"/>
    <property type="evidence" value="ECO:0007669"/>
    <property type="project" value="UniProtKB-SubCell"/>
</dbReference>
<keyword evidence="11" id="KW-0066">ATP synthesis</keyword>
<dbReference type="Pfam" id="PF00119">
    <property type="entry name" value="ATP-synt_A"/>
    <property type="match status" value="1"/>
</dbReference>
<evidence type="ECO:0000256" key="3">
    <source>
        <dbReference type="ARBA" id="ARBA00021312"/>
    </source>
</evidence>
<evidence type="ECO:0000313" key="15">
    <source>
        <dbReference type="Proteomes" id="UP000054097"/>
    </source>
</evidence>
<dbReference type="PANTHER" id="PTHR11410:SF0">
    <property type="entry name" value="ATP SYNTHASE SUBUNIT A"/>
    <property type="match status" value="1"/>
</dbReference>
<evidence type="ECO:0000313" key="14">
    <source>
        <dbReference type="EMBL" id="KIM19997.1"/>
    </source>
</evidence>
<dbReference type="InterPro" id="IPR000568">
    <property type="entry name" value="ATP_synth_F0_asu"/>
</dbReference>
<dbReference type="Proteomes" id="UP000054097">
    <property type="component" value="Unassembled WGS sequence"/>
</dbReference>
<evidence type="ECO:0000256" key="7">
    <source>
        <dbReference type="ARBA" id="ARBA00022781"/>
    </source>
</evidence>
<keyword evidence="8 13" id="KW-1133">Transmembrane helix</keyword>
<feature type="transmembrane region" description="Helical" evidence="13">
    <location>
        <begin position="24"/>
        <end position="48"/>
    </location>
</feature>
<dbReference type="GO" id="GO:0045259">
    <property type="term" value="C:proton-transporting ATP synthase complex"/>
    <property type="evidence" value="ECO:0007669"/>
    <property type="project" value="UniProtKB-KW"/>
</dbReference>
<dbReference type="HOGENOM" id="CLU_041018_0_2_1"/>
<evidence type="ECO:0000256" key="6">
    <source>
        <dbReference type="ARBA" id="ARBA00022692"/>
    </source>
</evidence>
<dbReference type="InterPro" id="IPR045083">
    <property type="entry name" value="ATP_synth_F0_asu_bact/mt"/>
</dbReference>
<evidence type="ECO:0000256" key="5">
    <source>
        <dbReference type="ARBA" id="ARBA00022547"/>
    </source>
</evidence>
<reference evidence="14 15" key="1">
    <citation type="submission" date="2014-04" db="EMBL/GenBank/DDBJ databases">
        <authorList>
            <consortium name="DOE Joint Genome Institute"/>
            <person name="Kuo A."/>
            <person name="Zuccaro A."/>
            <person name="Kohler A."/>
            <person name="Nagy L.G."/>
            <person name="Floudas D."/>
            <person name="Copeland A."/>
            <person name="Barry K.W."/>
            <person name="Cichocki N."/>
            <person name="Veneault-Fourrey C."/>
            <person name="LaButti K."/>
            <person name="Lindquist E.A."/>
            <person name="Lipzen A."/>
            <person name="Lundell T."/>
            <person name="Morin E."/>
            <person name="Murat C."/>
            <person name="Sun H."/>
            <person name="Tunlid A."/>
            <person name="Henrissat B."/>
            <person name="Grigoriev I.V."/>
            <person name="Hibbett D.S."/>
            <person name="Martin F."/>
            <person name="Nordberg H.P."/>
            <person name="Cantor M.N."/>
            <person name="Hua S.X."/>
        </authorList>
    </citation>
    <scope>NUCLEOTIDE SEQUENCE [LARGE SCALE GENOMIC DNA]</scope>
    <source>
        <strain evidence="14 15">MAFF 305830</strain>
    </source>
</reference>
<protein>
    <recommendedName>
        <fullName evidence="3">ATP synthase subunit a</fullName>
    </recommendedName>
    <alternativeName>
        <fullName evidence="12">F-ATPase protein 6</fullName>
    </alternativeName>
</protein>
<evidence type="ECO:0000256" key="8">
    <source>
        <dbReference type="ARBA" id="ARBA00022989"/>
    </source>
</evidence>
<evidence type="ECO:0000256" key="9">
    <source>
        <dbReference type="ARBA" id="ARBA00023065"/>
    </source>
</evidence>
<proteinExistence type="inferred from homology"/>
<dbReference type="STRING" id="933852.A0A0C2WQT5"/>
<feature type="transmembrane region" description="Helical" evidence="13">
    <location>
        <begin position="60"/>
        <end position="79"/>
    </location>
</feature>
<keyword evidence="6 13" id="KW-0812">Transmembrane</keyword>
<keyword evidence="4" id="KW-0813">Transport</keyword>
<feature type="transmembrane region" description="Helical" evidence="13">
    <location>
        <begin position="206"/>
        <end position="239"/>
    </location>
</feature>
<organism evidence="14 15">
    <name type="scientific">Serendipita vermifera MAFF 305830</name>
    <dbReference type="NCBI Taxonomy" id="933852"/>
    <lineage>
        <taxon>Eukaryota</taxon>
        <taxon>Fungi</taxon>
        <taxon>Dikarya</taxon>
        <taxon>Basidiomycota</taxon>
        <taxon>Agaricomycotina</taxon>
        <taxon>Agaricomycetes</taxon>
        <taxon>Sebacinales</taxon>
        <taxon>Serendipitaceae</taxon>
        <taxon>Serendipita</taxon>
    </lineage>
</organism>
<dbReference type="PROSITE" id="PS00449">
    <property type="entry name" value="ATPASE_A"/>
    <property type="match status" value="1"/>
</dbReference>
<keyword evidence="5" id="KW-0138">CF(0)</keyword>
<keyword evidence="7" id="KW-0375">Hydrogen ion transport</keyword>
<sequence>MFSPLDQFETFSLFGFNSPIVGNFYLSFTNFGLYALIVLTITIGLHYLSNNNFALVPSSYSMAFESLYATISSIVRGQIGENKEIYLPFIYSLFVFVLISNLVSNVAYNFAITSSIILCLGLSVTIFLGVTILALVKHQLKFFSFFVPAGTPLALVPLLVVIELVSYFARSVSLGLRLFANLTAGHTLVSILSSFLYKLFTSSLLVFAVTLIPFAIFIGILGLEIAVSFIQAYVLVLLVSSYIKDAEYLH</sequence>
<evidence type="ECO:0000256" key="12">
    <source>
        <dbReference type="ARBA" id="ARBA00032954"/>
    </source>
</evidence>
<dbReference type="InterPro" id="IPR023011">
    <property type="entry name" value="ATP_synth_F0_asu_AS"/>
</dbReference>
<evidence type="ECO:0000256" key="13">
    <source>
        <dbReference type="SAM" id="Phobius"/>
    </source>
</evidence>
<dbReference type="EMBL" id="KN824493">
    <property type="protein sequence ID" value="KIM19997.1"/>
    <property type="molecule type" value="Genomic_DNA"/>
</dbReference>
<evidence type="ECO:0000256" key="11">
    <source>
        <dbReference type="ARBA" id="ARBA00023310"/>
    </source>
</evidence>
<gene>
    <name evidence="14" type="ORF">M408DRAFT_82707</name>
</gene>
<feature type="transmembrane region" description="Helical" evidence="13">
    <location>
        <begin position="115"/>
        <end position="136"/>
    </location>
</feature>
<dbReference type="PANTHER" id="PTHR11410">
    <property type="entry name" value="ATP SYNTHASE SUBUNIT A"/>
    <property type="match status" value="1"/>
</dbReference>
<accession>A0A0C2WQT5</accession>
<evidence type="ECO:0000256" key="1">
    <source>
        <dbReference type="ARBA" id="ARBA00004448"/>
    </source>
</evidence>
<feature type="transmembrane region" description="Helical" evidence="13">
    <location>
        <begin position="85"/>
        <end position="103"/>
    </location>
</feature>
<dbReference type="HAMAP" id="MF_01393">
    <property type="entry name" value="ATP_synth_a_bact"/>
    <property type="match status" value="1"/>
</dbReference>
<keyword evidence="9" id="KW-0406">Ion transport</keyword>
<dbReference type="NCBIfam" id="TIGR01131">
    <property type="entry name" value="ATP_synt_6_or_A"/>
    <property type="match status" value="1"/>
</dbReference>
<dbReference type="SUPFAM" id="SSF81336">
    <property type="entry name" value="F1F0 ATP synthase subunit A"/>
    <property type="match status" value="1"/>
</dbReference>
<dbReference type="Gene3D" id="1.20.120.220">
    <property type="entry name" value="ATP synthase, F0 complex, subunit A"/>
    <property type="match status" value="1"/>
</dbReference>
<feature type="transmembrane region" description="Helical" evidence="13">
    <location>
        <begin position="142"/>
        <end position="166"/>
    </location>
</feature>
<dbReference type="GO" id="GO:0046933">
    <property type="term" value="F:proton-transporting ATP synthase activity, rotational mechanism"/>
    <property type="evidence" value="ECO:0007669"/>
    <property type="project" value="TreeGrafter"/>
</dbReference>
<name>A0A0C2WQT5_SERVB</name>